<evidence type="ECO:0000256" key="4">
    <source>
        <dbReference type="ARBA" id="ARBA00022737"/>
    </source>
</evidence>
<evidence type="ECO:0000256" key="3">
    <source>
        <dbReference type="ARBA" id="ARBA00022552"/>
    </source>
</evidence>
<sequence length="652" mass="74166">MERVQFQQEQMLDELKDLVEKNLFTQKETKQIMKKRTAFETALVRRVAKKADFLRYASYEMGLEQLRRKRIERTKSGPSPPTVSDYAFVRRQFHVFERALKKFKSDVGLWIQYIQVAKREGARALVGRITARALQLHPNQPALYVLAASHELDHLSPSAARTLLQRGIRLNADSVDMWREYVRMELGFVESLRRRWDVLGINAQLSDKGKGKADDLDDPSYRIMGGRHETEPIQDSDMDEEVEGAQARREIMQGAIVKSVITSAVKALPKIELFEALNTLLLEYPTQPSVRAVVMDHLYELLRCTLPDNAGAIKLLANRFLVPELKGEAFVDGLRSANEEMMQSVGEGRREPALQAYAAFIEEWCGAAIDVNLKQYLILSLGSLIARSEHANASPSLLAVHLRLLITLAEAGLVDPAKVVRTGRKYTTKAPKSAYVWLARLGAEKRFAATDKGRDVVDTIWGEARRSVLVEESSEEELEKLWTWGLFPEGSVTERLKIHEGLLKESMRDGRLRGLHETLLISFVRTAHEGRGKPDSGLTSDQAEYSARWLHSVRHMARVYLTTGRVWQQVFSTIEEEDWGSESREKRQVLGEVFEKWRQKDELEATLEWARWLLSSGKGKEATEAVVVGCRSIGEEGRVELERRWMGIVGRS</sequence>
<evidence type="ECO:0000313" key="8">
    <source>
        <dbReference type="Proteomes" id="UP000807353"/>
    </source>
</evidence>
<dbReference type="GO" id="GO:0030515">
    <property type="term" value="F:snoRNA binding"/>
    <property type="evidence" value="ECO:0007669"/>
    <property type="project" value="InterPro"/>
</dbReference>
<dbReference type="Proteomes" id="UP000807353">
    <property type="component" value="Unassembled WGS sequence"/>
</dbReference>
<dbReference type="AlphaFoldDB" id="A0A9P5YEN7"/>
<keyword evidence="3" id="KW-0698">rRNA processing</keyword>
<dbReference type="SUPFAM" id="SSF48452">
    <property type="entry name" value="TPR-like"/>
    <property type="match status" value="1"/>
</dbReference>
<dbReference type="Gene3D" id="1.25.40.10">
    <property type="entry name" value="Tetratricopeptide repeat domain"/>
    <property type="match status" value="1"/>
</dbReference>
<protein>
    <submittedName>
        <fullName evidence="7">U3 small nucleolar RNA-associated protein 6-domain-containing protein</fullName>
    </submittedName>
</protein>
<dbReference type="PANTHER" id="PTHR23271">
    <property type="entry name" value="HEPATOCELLULAR CARCINOMA-ASSOCIATED ANTIGEN 66"/>
    <property type="match status" value="1"/>
</dbReference>
<proteinExistence type="inferred from homology"/>
<accession>A0A9P5YEN7</accession>
<organism evidence="7 8">
    <name type="scientific">Collybia nuda</name>
    <dbReference type="NCBI Taxonomy" id="64659"/>
    <lineage>
        <taxon>Eukaryota</taxon>
        <taxon>Fungi</taxon>
        <taxon>Dikarya</taxon>
        <taxon>Basidiomycota</taxon>
        <taxon>Agaricomycotina</taxon>
        <taxon>Agaricomycetes</taxon>
        <taxon>Agaricomycetidae</taxon>
        <taxon>Agaricales</taxon>
        <taxon>Tricholomatineae</taxon>
        <taxon>Clitocybaceae</taxon>
        <taxon>Collybia</taxon>
    </lineage>
</organism>
<keyword evidence="4" id="KW-0677">Repeat</keyword>
<evidence type="ECO:0000256" key="2">
    <source>
        <dbReference type="ARBA" id="ARBA00010734"/>
    </source>
</evidence>
<evidence type="ECO:0000313" key="7">
    <source>
        <dbReference type="EMBL" id="KAF9467295.1"/>
    </source>
</evidence>
<comment type="caution">
    <text evidence="7">The sequence shown here is derived from an EMBL/GenBank/DDBJ whole genome shotgun (WGS) entry which is preliminary data.</text>
</comment>
<keyword evidence="5" id="KW-0539">Nucleus</keyword>
<dbReference type="InterPro" id="IPR011990">
    <property type="entry name" value="TPR-like_helical_dom_sf"/>
</dbReference>
<comment type="subcellular location">
    <subcellularLocation>
        <location evidence="1">Nucleus</location>
        <location evidence="1">Nucleolus</location>
    </subcellularLocation>
</comment>
<evidence type="ECO:0000256" key="5">
    <source>
        <dbReference type="ARBA" id="ARBA00023242"/>
    </source>
</evidence>
<dbReference type="InterPro" id="IPR013949">
    <property type="entry name" value="Utp6"/>
</dbReference>
<feature type="domain" description="U3 small nucleolar RNA-associated protein 6 N-terminal" evidence="6">
    <location>
        <begin position="9"/>
        <end position="91"/>
    </location>
</feature>
<dbReference type="InterPro" id="IPR003107">
    <property type="entry name" value="HAT"/>
</dbReference>
<dbReference type="GO" id="GO:0032040">
    <property type="term" value="C:small-subunit processome"/>
    <property type="evidence" value="ECO:0007669"/>
    <property type="project" value="TreeGrafter"/>
</dbReference>
<evidence type="ECO:0000259" key="6">
    <source>
        <dbReference type="Pfam" id="PF08640"/>
    </source>
</evidence>
<gene>
    <name evidence="7" type="ORF">BDZ94DRAFT_1185675</name>
</gene>
<name>A0A9P5YEN7_9AGAR</name>
<dbReference type="EMBL" id="MU150237">
    <property type="protein sequence ID" value="KAF9467295.1"/>
    <property type="molecule type" value="Genomic_DNA"/>
</dbReference>
<dbReference type="Pfam" id="PF08640">
    <property type="entry name" value="U3_assoc_6"/>
    <property type="match status" value="1"/>
</dbReference>
<keyword evidence="8" id="KW-1185">Reference proteome</keyword>
<dbReference type="OrthoDB" id="28112at2759"/>
<reference evidence="7" key="1">
    <citation type="submission" date="2020-11" db="EMBL/GenBank/DDBJ databases">
        <authorList>
            <consortium name="DOE Joint Genome Institute"/>
            <person name="Ahrendt S."/>
            <person name="Riley R."/>
            <person name="Andreopoulos W."/>
            <person name="Labutti K."/>
            <person name="Pangilinan J."/>
            <person name="Ruiz-Duenas F.J."/>
            <person name="Barrasa J.M."/>
            <person name="Sanchez-Garcia M."/>
            <person name="Camarero S."/>
            <person name="Miyauchi S."/>
            <person name="Serrano A."/>
            <person name="Linde D."/>
            <person name="Babiker R."/>
            <person name="Drula E."/>
            <person name="Ayuso-Fernandez I."/>
            <person name="Pacheco R."/>
            <person name="Padilla G."/>
            <person name="Ferreira P."/>
            <person name="Barriuso J."/>
            <person name="Kellner H."/>
            <person name="Castanera R."/>
            <person name="Alfaro M."/>
            <person name="Ramirez L."/>
            <person name="Pisabarro A.G."/>
            <person name="Kuo A."/>
            <person name="Tritt A."/>
            <person name="Lipzen A."/>
            <person name="He G."/>
            <person name="Yan M."/>
            <person name="Ng V."/>
            <person name="Cullen D."/>
            <person name="Martin F."/>
            <person name="Rosso M.-N."/>
            <person name="Henrissat B."/>
            <person name="Hibbett D."/>
            <person name="Martinez A.T."/>
            <person name="Grigoriev I.V."/>
        </authorList>
    </citation>
    <scope>NUCLEOTIDE SEQUENCE</scope>
    <source>
        <strain evidence="7">CBS 247.69</strain>
    </source>
</reference>
<dbReference type="InterPro" id="IPR055347">
    <property type="entry name" value="UTP6_N"/>
</dbReference>
<dbReference type="PANTHER" id="PTHR23271:SF1">
    <property type="entry name" value="U3 SMALL NUCLEOLAR RNA-ASSOCIATED PROTEIN 6 HOMOLOG"/>
    <property type="match status" value="1"/>
</dbReference>
<evidence type="ECO:0000256" key="1">
    <source>
        <dbReference type="ARBA" id="ARBA00004604"/>
    </source>
</evidence>
<comment type="similarity">
    <text evidence="2">Belongs to the UTP6 family.</text>
</comment>
<dbReference type="SMART" id="SM00386">
    <property type="entry name" value="HAT"/>
    <property type="match status" value="4"/>
</dbReference>
<dbReference type="GO" id="GO:0034388">
    <property type="term" value="C:Pwp2p-containing subcomplex of 90S preribosome"/>
    <property type="evidence" value="ECO:0007669"/>
    <property type="project" value="TreeGrafter"/>
</dbReference>
<dbReference type="GO" id="GO:0000462">
    <property type="term" value="P:maturation of SSU-rRNA from tricistronic rRNA transcript (SSU-rRNA, 5.8S rRNA, LSU-rRNA)"/>
    <property type="evidence" value="ECO:0007669"/>
    <property type="project" value="InterPro"/>
</dbReference>